<dbReference type="AlphaFoldDB" id="A0A381ZDQ9"/>
<proteinExistence type="inferred from homology"/>
<reference evidence="9" key="1">
    <citation type="submission" date="2018-05" db="EMBL/GenBank/DDBJ databases">
        <authorList>
            <person name="Lanie J.A."/>
            <person name="Ng W.-L."/>
            <person name="Kazmierczak K.M."/>
            <person name="Andrzejewski T.M."/>
            <person name="Davidsen T.M."/>
            <person name="Wayne K.J."/>
            <person name="Tettelin H."/>
            <person name="Glass J.I."/>
            <person name="Rusch D."/>
            <person name="Podicherti R."/>
            <person name="Tsui H.-C.T."/>
            <person name="Winkler M.E."/>
        </authorList>
    </citation>
    <scope>NUCLEOTIDE SEQUENCE</scope>
</reference>
<dbReference type="GO" id="GO:0004659">
    <property type="term" value="F:prenyltransferase activity"/>
    <property type="evidence" value="ECO:0007669"/>
    <property type="project" value="InterPro"/>
</dbReference>
<dbReference type="InterPro" id="IPR000537">
    <property type="entry name" value="UbiA_prenyltransferase"/>
</dbReference>
<dbReference type="InterPro" id="IPR039653">
    <property type="entry name" value="Prenyltransferase"/>
</dbReference>
<dbReference type="GO" id="GO:0005743">
    <property type="term" value="C:mitochondrial inner membrane"/>
    <property type="evidence" value="ECO:0007669"/>
    <property type="project" value="TreeGrafter"/>
</dbReference>
<comment type="subcellular location">
    <subcellularLocation>
        <location evidence="2">Membrane</location>
        <topology evidence="2">Multi-pass membrane protein</topology>
    </subcellularLocation>
</comment>
<evidence type="ECO:0000256" key="1">
    <source>
        <dbReference type="ARBA" id="ARBA00001946"/>
    </source>
</evidence>
<feature type="transmembrane region" description="Helical" evidence="8">
    <location>
        <begin position="166"/>
        <end position="188"/>
    </location>
</feature>
<dbReference type="InterPro" id="IPR044878">
    <property type="entry name" value="UbiA_sf"/>
</dbReference>
<dbReference type="CDD" id="cd13959">
    <property type="entry name" value="PT_UbiA_COQ2"/>
    <property type="match status" value="1"/>
</dbReference>
<dbReference type="PROSITE" id="PS00943">
    <property type="entry name" value="UBIA"/>
    <property type="match status" value="1"/>
</dbReference>
<dbReference type="FunFam" id="1.10.357.140:FF:000008">
    <property type="entry name" value="4-hydroxybenzoate octaprenyltransferase"/>
    <property type="match status" value="1"/>
</dbReference>
<evidence type="ECO:0000256" key="5">
    <source>
        <dbReference type="ARBA" id="ARBA00022692"/>
    </source>
</evidence>
<evidence type="ECO:0000256" key="2">
    <source>
        <dbReference type="ARBA" id="ARBA00004141"/>
    </source>
</evidence>
<feature type="transmembrane region" description="Helical" evidence="8">
    <location>
        <begin position="90"/>
        <end position="109"/>
    </location>
</feature>
<dbReference type="EMBL" id="UINC01020909">
    <property type="protein sequence ID" value="SVA87339.1"/>
    <property type="molecule type" value="Genomic_DNA"/>
</dbReference>
<protein>
    <recommendedName>
        <fullName evidence="10">4-hydroxybenzoate polyprenyltransferase</fullName>
    </recommendedName>
</protein>
<feature type="transmembrane region" description="Helical" evidence="8">
    <location>
        <begin position="20"/>
        <end position="37"/>
    </location>
</feature>
<evidence type="ECO:0000256" key="6">
    <source>
        <dbReference type="ARBA" id="ARBA00022989"/>
    </source>
</evidence>
<dbReference type="PANTHER" id="PTHR11048">
    <property type="entry name" value="PRENYLTRANSFERASES"/>
    <property type="match status" value="1"/>
</dbReference>
<feature type="transmembrane region" description="Helical" evidence="8">
    <location>
        <begin position="115"/>
        <end position="134"/>
    </location>
</feature>
<dbReference type="InterPro" id="IPR030470">
    <property type="entry name" value="UbiA_prenylTrfase_CS"/>
</dbReference>
<comment type="similarity">
    <text evidence="3">Belongs to the UbiA prenyltransferase family.</text>
</comment>
<feature type="transmembrane region" description="Helical" evidence="8">
    <location>
        <begin position="236"/>
        <end position="255"/>
    </location>
</feature>
<dbReference type="NCBIfam" id="TIGR01474">
    <property type="entry name" value="ubiA_proteo"/>
    <property type="match status" value="1"/>
</dbReference>
<dbReference type="Gene3D" id="1.10.357.140">
    <property type="entry name" value="UbiA prenyltransferase"/>
    <property type="match status" value="1"/>
</dbReference>
<dbReference type="HAMAP" id="MF_01635">
    <property type="entry name" value="UbiA"/>
    <property type="match status" value="1"/>
</dbReference>
<feature type="transmembrane region" description="Helical" evidence="8">
    <location>
        <begin position="143"/>
        <end position="160"/>
    </location>
</feature>
<evidence type="ECO:0000256" key="8">
    <source>
        <dbReference type="SAM" id="Phobius"/>
    </source>
</evidence>
<comment type="cofactor">
    <cofactor evidence="1">
        <name>Mg(2+)</name>
        <dbReference type="ChEBI" id="CHEBI:18420"/>
    </cofactor>
</comment>
<evidence type="ECO:0000256" key="7">
    <source>
        <dbReference type="ARBA" id="ARBA00023136"/>
    </source>
</evidence>
<evidence type="ECO:0000256" key="3">
    <source>
        <dbReference type="ARBA" id="ARBA00005985"/>
    </source>
</evidence>
<dbReference type="Pfam" id="PF01040">
    <property type="entry name" value="UbiA"/>
    <property type="match status" value="1"/>
</dbReference>
<sequence length="288" mass="33379">MKAHLKNFINVTRLNKPIGFLLLFWPCSWGLSLALYFNGDLNIFLYYLFLFFCGSVLMRSAGCIINDIVDEEIDKKVFRTKNRPIASGLLSKKLAWIYTLILCSLAFLILIQFNFLTICLGIFSVIFVFSYPFMKRYTYWPQLFLGFTFNWGIVMAWTSVMNEISYLPILLYIGAIFWTLGYDTIYGIQDISDDEVIGVKSTAIKFKNNLNLFIGSCYLISSAIILFVMMTLKINYSLIFSIFFVFSLFYQIKICQIKNPQNCLRAFKLNNLSALTVFVGFFLLTFEI</sequence>
<keyword evidence="4" id="KW-0808">Transferase</keyword>
<feature type="transmembrane region" description="Helical" evidence="8">
    <location>
        <begin position="43"/>
        <end position="69"/>
    </location>
</feature>
<gene>
    <name evidence="9" type="ORF">METZ01_LOCUS140193</name>
</gene>
<dbReference type="Gene3D" id="1.20.120.1780">
    <property type="entry name" value="UbiA prenyltransferase"/>
    <property type="match status" value="1"/>
</dbReference>
<name>A0A381ZDQ9_9ZZZZ</name>
<keyword evidence="6 8" id="KW-1133">Transmembrane helix</keyword>
<evidence type="ECO:0000313" key="9">
    <source>
        <dbReference type="EMBL" id="SVA87339.1"/>
    </source>
</evidence>
<organism evidence="9">
    <name type="scientific">marine metagenome</name>
    <dbReference type="NCBI Taxonomy" id="408172"/>
    <lineage>
        <taxon>unclassified sequences</taxon>
        <taxon>metagenomes</taxon>
        <taxon>ecological metagenomes</taxon>
    </lineage>
</organism>
<keyword evidence="7 8" id="KW-0472">Membrane</keyword>
<keyword evidence="5 8" id="KW-0812">Transmembrane</keyword>
<dbReference type="InterPro" id="IPR006370">
    <property type="entry name" value="HB_polyprenyltransferase-like"/>
</dbReference>
<accession>A0A381ZDQ9</accession>
<evidence type="ECO:0000256" key="4">
    <source>
        <dbReference type="ARBA" id="ARBA00022679"/>
    </source>
</evidence>
<evidence type="ECO:0008006" key="10">
    <source>
        <dbReference type="Google" id="ProtNLM"/>
    </source>
</evidence>
<dbReference type="FunFam" id="1.20.120.1780:FF:000001">
    <property type="entry name" value="4-hydroxybenzoate octaprenyltransferase"/>
    <property type="match status" value="1"/>
</dbReference>
<feature type="transmembrane region" description="Helical" evidence="8">
    <location>
        <begin position="267"/>
        <end position="286"/>
    </location>
</feature>
<feature type="transmembrane region" description="Helical" evidence="8">
    <location>
        <begin position="209"/>
        <end position="230"/>
    </location>
</feature>
<dbReference type="GO" id="GO:0006744">
    <property type="term" value="P:ubiquinone biosynthetic process"/>
    <property type="evidence" value="ECO:0007669"/>
    <property type="project" value="TreeGrafter"/>
</dbReference>
<dbReference type="PANTHER" id="PTHR11048:SF28">
    <property type="entry name" value="4-HYDROXYBENZOATE POLYPRENYLTRANSFERASE, MITOCHONDRIAL"/>
    <property type="match status" value="1"/>
</dbReference>